<organism evidence="2 3">
    <name type="scientific">Salinisphaera japonica YTM-1</name>
    <dbReference type="NCBI Taxonomy" id="1209778"/>
    <lineage>
        <taxon>Bacteria</taxon>
        <taxon>Pseudomonadati</taxon>
        <taxon>Pseudomonadota</taxon>
        <taxon>Gammaproteobacteria</taxon>
        <taxon>Salinisphaerales</taxon>
        <taxon>Salinisphaeraceae</taxon>
        <taxon>Salinisphaera</taxon>
    </lineage>
</organism>
<feature type="transmembrane region" description="Helical" evidence="1">
    <location>
        <begin position="28"/>
        <end position="48"/>
    </location>
</feature>
<dbReference type="AlphaFoldDB" id="A0A423PZS0"/>
<dbReference type="InParanoid" id="A0A423PZS0"/>
<keyword evidence="3" id="KW-1185">Reference proteome</keyword>
<accession>A0A423PZS0</accession>
<sequence length="58" mass="6625">MVGSIRLKQKMMHATYRRDMHWMRPDALFFKTGVIGVAVVSWHPLALISGRARADTGR</sequence>
<proteinExistence type="predicted"/>
<gene>
    <name evidence="2" type="ORF">SAJA_03620</name>
</gene>
<name>A0A423PZS0_9GAMM</name>
<keyword evidence="1" id="KW-0812">Transmembrane</keyword>
<keyword evidence="1" id="KW-1133">Transmembrane helix</keyword>
<dbReference type="Proteomes" id="UP000285310">
    <property type="component" value="Unassembled WGS sequence"/>
</dbReference>
<evidence type="ECO:0000313" key="3">
    <source>
        <dbReference type="Proteomes" id="UP000285310"/>
    </source>
</evidence>
<comment type="caution">
    <text evidence="2">The sequence shown here is derived from an EMBL/GenBank/DDBJ whole genome shotgun (WGS) entry which is preliminary data.</text>
</comment>
<evidence type="ECO:0000256" key="1">
    <source>
        <dbReference type="SAM" id="Phobius"/>
    </source>
</evidence>
<keyword evidence="1" id="KW-0472">Membrane</keyword>
<reference evidence="2 3" key="1">
    <citation type="submission" date="2013-10" db="EMBL/GenBank/DDBJ databases">
        <title>Salinisphaera japonica YTM-1 Genome Sequencing.</title>
        <authorList>
            <person name="Lai Q."/>
            <person name="Li C."/>
            <person name="Shao Z."/>
        </authorList>
    </citation>
    <scope>NUCLEOTIDE SEQUENCE [LARGE SCALE GENOMIC DNA]</scope>
    <source>
        <strain evidence="2 3">YTM-1</strain>
    </source>
</reference>
<evidence type="ECO:0000313" key="2">
    <source>
        <dbReference type="EMBL" id="ROO31191.1"/>
    </source>
</evidence>
<protein>
    <submittedName>
        <fullName evidence="2">Uncharacterized protein</fullName>
    </submittedName>
</protein>
<dbReference type="EMBL" id="AYKG01000007">
    <property type="protein sequence ID" value="ROO31191.1"/>
    <property type="molecule type" value="Genomic_DNA"/>
</dbReference>